<dbReference type="Pfam" id="PF05815">
    <property type="entry name" value="AcMNPV_Orf101"/>
    <property type="match status" value="1"/>
</dbReference>
<accession>A0A3G4S8Z7</accession>
<proteinExistence type="predicted"/>
<protein>
    <submittedName>
        <fullName evidence="1">p40</fullName>
    </submittedName>
</protein>
<organismHost>
    <name type="scientific">Lepidoptera</name>
    <name type="common">moths &amp; butterflies</name>
    <dbReference type="NCBI Taxonomy" id="7088"/>
</organismHost>
<sequence>MSSVMLFLEIENIKNKIDKRMNMGIWPKFFPLLADPQASIQLSLDEINDFLVTTARISEIDRSENNAALTSQFVSTATAPTAVDATSSDSAAPRSQGIFNIFKTAAASRNVIAGAGTINVTPFQRRCQKILQYYTSAGTTSAEFKISDLMACMVFLANTAKYRTLFELLRTSMSDDYECMPPMSERQIQENVDALRDLTGLTAYSVDYESLRMMKTSLGKVMNYPIARYPRIIIAETYRTSHDQQCNLEDLIVERYENMKRLEPQCATESNAKIPHCNDTELVDHLVKIIDDFSVERMFYNAANSIFYSTMENYATSNCRFVPDDYNNIFKSMDHIRDPHKNSLFRSDTLNVSLGSSSSTSKRKKYI</sequence>
<reference evidence="1" key="1">
    <citation type="submission" date="2018-02" db="EMBL/GenBank/DDBJ databases">
        <title>Genome analyses of the Tunisian isolate of Spodoptera littoralis#nucleopolyhedrovirus SpliNPV-Tun2 and biological activity identification.</title>
        <authorList>
            <person name="Ben Tiba S."/>
            <person name="Wennmann J.T."/>
            <person name="Laarif A."/>
            <person name="Larem A."/>
            <person name="Fattouch S."/>
            <person name="Jehle J.A."/>
        </authorList>
    </citation>
    <scope>NUCLEOTIDE SEQUENCE</scope>
    <source>
        <strain evidence="1">SpliNPV-Tun2</strain>
    </source>
</reference>
<name>A0A3G4S8Z7_NPVSL</name>
<dbReference type="EMBL" id="MG958660">
    <property type="protein sequence ID" value="AYU75275.1"/>
    <property type="molecule type" value="Genomic_DNA"/>
</dbReference>
<evidence type="ECO:0000313" key="1">
    <source>
        <dbReference type="EMBL" id="AYU75275.1"/>
    </source>
</evidence>
<gene>
    <name evidence="1" type="primary">p40</name>
</gene>
<organism evidence="1">
    <name type="scientific">Spodoptera littoralis nuclear polyhedrosis virus</name>
    <name type="common">SlNPV</name>
    <dbReference type="NCBI Taxonomy" id="10456"/>
    <lineage>
        <taxon>Viruses</taxon>
        <taxon>Viruses incertae sedis</taxon>
        <taxon>Naldaviricetes</taxon>
        <taxon>Lefavirales</taxon>
        <taxon>Baculoviridae</taxon>
        <taxon>Alphabaculovirus</taxon>
        <taxon>Alphabaculovirus splittoralis</taxon>
    </lineage>
</organism>
<dbReference type="InterPro" id="IPR008562">
    <property type="entry name" value="AcMNPV_C42"/>
</dbReference>